<dbReference type="EMBL" id="GBXM01037653">
    <property type="protein sequence ID" value="JAH70924.1"/>
    <property type="molecule type" value="Transcribed_RNA"/>
</dbReference>
<name>A0A0E9UYH4_ANGAN</name>
<keyword evidence="1" id="KW-1133">Transmembrane helix</keyword>
<evidence type="ECO:0000256" key="1">
    <source>
        <dbReference type="SAM" id="Phobius"/>
    </source>
</evidence>
<sequence>MCLYRWTCQYEILVKTFITHHILSFLIIYLLYF</sequence>
<protein>
    <submittedName>
        <fullName evidence="2">Uncharacterized protein</fullName>
    </submittedName>
</protein>
<accession>A0A0E9UYH4</accession>
<reference evidence="2" key="2">
    <citation type="journal article" date="2015" name="Fish Shellfish Immunol.">
        <title>Early steps in the European eel (Anguilla anguilla)-Vibrio vulnificus interaction in the gills: Role of the RtxA13 toxin.</title>
        <authorList>
            <person name="Callol A."/>
            <person name="Pajuelo D."/>
            <person name="Ebbesson L."/>
            <person name="Teles M."/>
            <person name="MacKenzie S."/>
            <person name="Amaro C."/>
        </authorList>
    </citation>
    <scope>NUCLEOTIDE SEQUENCE</scope>
</reference>
<dbReference type="AlphaFoldDB" id="A0A0E9UYH4"/>
<proteinExistence type="predicted"/>
<reference evidence="2" key="1">
    <citation type="submission" date="2014-11" db="EMBL/GenBank/DDBJ databases">
        <authorList>
            <person name="Amaro Gonzalez C."/>
        </authorList>
    </citation>
    <scope>NUCLEOTIDE SEQUENCE</scope>
</reference>
<feature type="transmembrane region" description="Helical" evidence="1">
    <location>
        <begin position="12"/>
        <end position="32"/>
    </location>
</feature>
<evidence type="ECO:0000313" key="2">
    <source>
        <dbReference type="EMBL" id="JAH70924.1"/>
    </source>
</evidence>
<keyword evidence="1" id="KW-0472">Membrane</keyword>
<organism evidence="2">
    <name type="scientific">Anguilla anguilla</name>
    <name type="common">European freshwater eel</name>
    <name type="synonym">Muraena anguilla</name>
    <dbReference type="NCBI Taxonomy" id="7936"/>
    <lineage>
        <taxon>Eukaryota</taxon>
        <taxon>Metazoa</taxon>
        <taxon>Chordata</taxon>
        <taxon>Craniata</taxon>
        <taxon>Vertebrata</taxon>
        <taxon>Euteleostomi</taxon>
        <taxon>Actinopterygii</taxon>
        <taxon>Neopterygii</taxon>
        <taxon>Teleostei</taxon>
        <taxon>Anguilliformes</taxon>
        <taxon>Anguillidae</taxon>
        <taxon>Anguilla</taxon>
    </lineage>
</organism>
<keyword evidence="1" id="KW-0812">Transmembrane</keyword>